<keyword evidence="6" id="KW-0808">Transferase</keyword>
<name>A0A067N5P7_BOTB1</name>
<evidence type="ECO:0000256" key="1">
    <source>
        <dbReference type="ARBA" id="ARBA00004514"/>
    </source>
</evidence>
<dbReference type="FunCoup" id="A0A067N5P7">
    <property type="interactions" value="697"/>
</dbReference>
<evidence type="ECO:0000256" key="11">
    <source>
        <dbReference type="ARBA" id="ARBA00050687"/>
    </source>
</evidence>
<keyword evidence="8" id="KW-0378">Hydrolase</keyword>
<evidence type="ECO:0000256" key="10">
    <source>
        <dbReference type="ARBA" id="ARBA00050488"/>
    </source>
</evidence>
<dbReference type="Gene3D" id="1.10.287.440">
    <property type="match status" value="1"/>
</dbReference>
<evidence type="ECO:0000256" key="2">
    <source>
        <dbReference type="ARBA" id="ARBA00004844"/>
    </source>
</evidence>
<comment type="catalytic activity">
    <reaction evidence="10">
        <text>(6R)-10-formyltetrahydrofolate + 5-amino-1-(5-phospho-beta-D-ribosyl)imidazole-4-carboxamide = 5-formamido-1-(5-phospho-D-ribosyl)imidazole-4-carboxamide + (6S)-5,6,7,8-tetrahydrofolate</text>
        <dbReference type="Rhea" id="RHEA:22192"/>
        <dbReference type="ChEBI" id="CHEBI:57453"/>
        <dbReference type="ChEBI" id="CHEBI:58467"/>
        <dbReference type="ChEBI" id="CHEBI:58475"/>
        <dbReference type="ChEBI" id="CHEBI:195366"/>
        <dbReference type="EC" id="2.1.2.3"/>
    </reaction>
</comment>
<comment type="pathway">
    <text evidence="3">Purine metabolism; IMP biosynthesis via de novo pathway; 5-formamido-1-(5-phospho-D-ribosyl)imidazole-4-carboxamide from 5-amino-1-(5-phospho-D-ribosyl)imidazole-4-carboxamide (10-formyl THF route): step 1/1.</text>
</comment>
<dbReference type="GO" id="GO:0006189">
    <property type="term" value="P:'de novo' IMP biosynthetic process"/>
    <property type="evidence" value="ECO:0007669"/>
    <property type="project" value="UniProtKB-UniPathway"/>
</dbReference>
<dbReference type="SUPFAM" id="SSF52335">
    <property type="entry name" value="Methylglyoxal synthase-like"/>
    <property type="match status" value="1"/>
</dbReference>
<dbReference type="GO" id="GO:0005829">
    <property type="term" value="C:cytosol"/>
    <property type="evidence" value="ECO:0007669"/>
    <property type="project" value="UniProtKB-SubCell"/>
</dbReference>
<dbReference type="HAMAP" id="MF_00139">
    <property type="entry name" value="PurH"/>
    <property type="match status" value="1"/>
</dbReference>
<dbReference type="Pfam" id="PF01808">
    <property type="entry name" value="AICARFT_IMPCHas"/>
    <property type="match status" value="1"/>
</dbReference>
<keyword evidence="9" id="KW-0511">Multifunctional enzyme</keyword>
<dbReference type="InterPro" id="IPR002695">
    <property type="entry name" value="PurH-like"/>
</dbReference>
<dbReference type="CDD" id="cd01421">
    <property type="entry name" value="IMPCH"/>
    <property type="match status" value="1"/>
</dbReference>
<dbReference type="PANTHER" id="PTHR11692:SF0">
    <property type="entry name" value="BIFUNCTIONAL PURINE BIOSYNTHESIS PROTEIN ATIC"/>
    <property type="match status" value="1"/>
</dbReference>
<proteinExistence type="inferred from homology"/>
<evidence type="ECO:0000256" key="12">
    <source>
        <dbReference type="ARBA" id="ARBA00054363"/>
    </source>
</evidence>
<keyword evidence="5" id="KW-0963">Cytoplasm</keyword>
<dbReference type="AlphaFoldDB" id="A0A067N5P7"/>
<comment type="similarity">
    <text evidence="4">Belongs to the PurH family.</text>
</comment>
<evidence type="ECO:0000256" key="8">
    <source>
        <dbReference type="ARBA" id="ARBA00022801"/>
    </source>
</evidence>
<dbReference type="PIRSF" id="PIRSF000414">
    <property type="entry name" value="AICARFT_IMPCHas"/>
    <property type="match status" value="1"/>
</dbReference>
<dbReference type="Proteomes" id="UP000027195">
    <property type="component" value="Unassembled WGS sequence"/>
</dbReference>
<evidence type="ECO:0000259" key="13">
    <source>
        <dbReference type="PROSITE" id="PS51855"/>
    </source>
</evidence>
<dbReference type="PROSITE" id="PS51855">
    <property type="entry name" value="MGS"/>
    <property type="match status" value="1"/>
</dbReference>
<dbReference type="EMBL" id="KL198020">
    <property type="protein sequence ID" value="KDQ19111.1"/>
    <property type="molecule type" value="Genomic_DNA"/>
</dbReference>
<dbReference type="PANTHER" id="PTHR11692">
    <property type="entry name" value="BIFUNCTIONAL PURINE BIOSYNTHESIS PROTEIN PURH"/>
    <property type="match status" value="1"/>
</dbReference>
<dbReference type="OrthoDB" id="6017153at2759"/>
<feature type="domain" description="MGS-like" evidence="13">
    <location>
        <begin position="1"/>
        <end position="145"/>
    </location>
</feature>
<evidence type="ECO:0000256" key="3">
    <source>
        <dbReference type="ARBA" id="ARBA00004954"/>
    </source>
</evidence>
<dbReference type="InParanoid" id="A0A067N5P7"/>
<dbReference type="UniPathway" id="UPA00074">
    <property type="reaction ID" value="UER00133"/>
</dbReference>
<dbReference type="SUPFAM" id="SSF53927">
    <property type="entry name" value="Cytidine deaminase-like"/>
    <property type="match status" value="1"/>
</dbReference>
<comment type="subcellular location">
    <subcellularLocation>
        <location evidence="1">Cytoplasm</location>
        <location evidence="1">Cytosol</location>
    </subcellularLocation>
</comment>
<sequence>MTTQIALLSVYDKTDLLVLAEGLHSAGVRLLGSGGTAKKIREAGIAIEDVSDITKAPEMLGGRVKTLHPAVHGGILARSIPSDESDLAAQGISPISIVVCNLYPFTSTIAKPECTLADAVEEIDIGGVTLLRAAAKNHARVSVLSDPADYADFLRAWKEGNGDVGEGFRNKLALKAFEMTAAYDAAISDYFRSQYASAELSADKLAGPVQRLPLRYGANPHQKPAQAFVESGELPFKVLAGSPGYINLLDALNSYALVSELTEALKLPAAASFKHVSPAGAAVGLELNDVEKIVYGVEDLKEPLTPLACAYARARGADRMSSFGDFIALSTPCDVATARIISREVSDGVIAPGYSNEALEILKKKKAGKYCVLQMDPSYVPAKVETRQVYGVSLQQNRNDVKITESLFENIVTKNKDLPSSALTDLIIATLALKYTQSNSVSYAYHGSIIGLGAGQQSRIHCTRLAGSKADNWWLRHHPRVLALPFKKGVKRSEKANAIDLFVGGEVLEGGEKEQWESLFETVPAALTAEEKAEHAKKLDGVACSSDAFFPFPDNVHRARKSGVKYLAAPSGSVMDEACITAANEHQIVFAHTSLRLFHH</sequence>
<evidence type="ECO:0000256" key="7">
    <source>
        <dbReference type="ARBA" id="ARBA00022755"/>
    </source>
</evidence>
<organism evidence="14 15">
    <name type="scientific">Botryobasidium botryosum (strain FD-172 SS1)</name>
    <dbReference type="NCBI Taxonomy" id="930990"/>
    <lineage>
        <taxon>Eukaryota</taxon>
        <taxon>Fungi</taxon>
        <taxon>Dikarya</taxon>
        <taxon>Basidiomycota</taxon>
        <taxon>Agaricomycotina</taxon>
        <taxon>Agaricomycetes</taxon>
        <taxon>Cantharellales</taxon>
        <taxon>Botryobasidiaceae</taxon>
        <taxon>Botryobasidium</taxon>
    </lineage>
</organism>
<dbReference type="GO" id="GO:0004643">
    <property type="term" value="F:phosphoribosylaminoimidazolecarboxamide formyltransferase activity"/>
    <property type="evidence" value="ECO:0007669"/>
    <property type="project" value="UniProtKB-EC"/>
</dbReference>
<dbReference type="NCBIfam" id="TIGR00355">
    <property type="entry name" value="purH"/>
    <property type="match status" value="1"/>
</dbReference>
<keyword evidence="15" id="KW-1185">Reference proteome</keyword>
<dbReference type="Gene3D" id="3.40.140.20">
    <property type="match status" value="2"/>
</dbReference>
<dbReference type="InterPro" id="IPR024051">
    <property type="entry name" value="AICAR_Tfase_dup_dom_sf"/>
</dbReference>
<protein>
    <recommendedName>
        <fullName evidence="13">MGS-like domain-containing protein</fullName>
    </recommendedName>
</protein>
<gene>
    <name evidence="14" type="ORF">BOTBODRAFT_63235</name>
</gene>
<dbReference type="InterPro" id="IPR036914">
    <property type="entry name" value="MGS-like_dom_sf"/>
</dbReference>
<dbReference type="HOGENOM" id="CLU_016316_3_2_1"/>
<dbReference type="SMART" id="SM00851">
    <property type="entry name" value="MGS"/>
    <property type="match status" value="1"/>
</dbReference>
<evidence type="ECO:0000256" key="4">
    <source>
        <dbReference type="ARBA" id="ARBA00007667"/>
    </source>
</evidence>
<evidence type="ECO:0000313" key="15">
    <source>
        <dbReference type="Proteomes" id="UP000027195"/>
    </source>
</evidence>
<evidence type="ECO:0000256" key="9">
    <source>
        <dbReference type="ARBA" id="ARBA00023268"/>
    </source>
</evidence>
<comment type="pathway">
    <text evidence="2">Purine metabolism; IMP biosynthesis via de novo pathway; IMP from 5-formamido-1-(5-phospho-D-ribosyl)imidazole-4-carboxamide: step 1/1.</text>
</comment>
<reference evidence="15" key="1">
    <citation type="journal article" date="2014" name="Proc. Natl. Acad. Sci. U.S.A.">
        <title>Extensive sampling of basidiomycete genomes demonstrates inadequacy of the white-rot/brown-rot paradigm for wood decay fungi.</title>
        <authorList>
            <person name="Riley R."/>
            <person name="Salamov A.A."/>
            <person name="Brown D.W."/>
            <person name="Nagy L.G."/>
            <person name="Floudas D."/>
            <person name="Held B.W."/>
            <person name="Levasseur A."/>
            <person name="Lombard V."/>
            <person name="Morin E."/>
            <person name="Otillar R."/>
            <person name="Lindquist E.A."/>
            <person name="Sun H."/>
            <person name="LaButti K.M."/>
            <person name="Schmutz J."/>
            <person name="Jabbour D."/>
            <person name="Luo H."/>
            <person name="Baker S.E."/>
            <person name="Pisabarro A.G."/>
            <person name="Walton J.D."/>
            <person name="Blanchette R.A."/>
            <person name="Henrissat B."/>
            <person name="Martin F."/>
            <person name="Cullen D."/>
            <person name="Hibbett D.S."/>
            <person name="Grigoriev I.V."/>
        </authorList>
    </citation>
    <scope>NUCLEOTIDE SEQUENCE [LARGE SCALE GENOMIC DNA]</scope>
    <source>
        <strain evidence="15">FD-172 SS1</strain>
    </source>
</reference>
<evidence type="ECO:0000256" key="5">
    <source>
        <dbReference type="ARBA" id="ARBA00022490"/>
    </source>
</evidence>
<dbReference type="InterPro" id="IPR011607">
    <property type="entry name" value="MGS-like_dom"/>
</dbReference>
<dbReference type="FunFam" id="3.40.140.20:FF:000003">
    <property type="entry name" value="Bifunctional purine biosynthesis protein"/>
    <property type="match status" value="1"/>
</dbReference>
<comment type="catalytic activity">
    <reaction evidence="11">
        <text>IMP + H2O = 5-formamido-1-(5-phospho-D-ribosyl)imidazole-4-carboxamide</text>
        <dbReference type="Rhea" id="RHEA:18445"/>
        <dbReference type="ChEBI" id="CHEBI:15377"/>
        <dbReference type="ChEBI" id="CHEBI:58053"/>
        <dbReference type="ChEBI" id="CHEBI:58467"/>
        <dbReference type="EC" id="3.5.4.10"/>
    </reaction>
</comment>
<dbReference type="InterPro" id="IPR024050">
    <property type="entry name" value="AICAR_Tfase_insert_dom_sf"/>
</dbReference>
<evidence type="ECO:0000313" key="14">
    <source>
        <dbReference type="EMBL" id="KDQ19111.1"/>
    </source>
</evidence>
<dbReference type="NCBIfam" id="NF005492">
    <property type="entry name" value="PRK07106.1"/>
    <property type="match status" value="1"/>
</dbReference>
<dbReference type="Pfam" id="PF02142">
    <property type="entry name" value="MGS"/>
    <property type="match status" value="1"/>
</dbReference>
<dbReference type="Gene3D" id="3.40.50.1380">
    <property type="entry name" value="Methylglyoxal synthase-like domain"/>
    <property type="match status" value="1"/>
</dbReference>
<dbReference type="STRING" id="930990.A0A067N5P7"/>
<dbReference type="InterPro" id="IPR016193">
    <property type="entry name" value="Cytidine_deaminase-like"/>
</dbReference>
<dbReference type="SMART" id="SM00798">
    <property type="entry name" value="AICARFT_IMPCHas"/>
    <property type="match status" value="1"/>
</dbReference>
<dbReference type="FunFam" id="3.40.50.1380:FF:000003">
    <property type="entry name" value="Bifunctional purine biosynthesis protein"/>
    <property type="match status" value="1"/>
</dbReference>
<dbReference type="GO" id="GO:0003937">
    <property type="term" value="F:IMP cyclohydrolase activity"/>
    <property type="evidence" value="ECO:0007669"/>
    <property type="project" value="UniProtKB-EC"/>
</dbReference>
<dbReference type="FunFam" id="1.10.287.440:FF:000001">
    <property type="entry name" value="Bifunctional purine biosynthesis protein PURH"/>
    <property type="match status" value="1"/>
</dbReference>
<comment type="function">
    <text evidence="12">Bifunctional enzyme that catalyzes the last two steps of purine biosynthesis. Acts as a transformylase that incorporates a formyl group to the AMP analog AICAR (5-amino-1-(5-phospho-beta-D-ribosyl)imidazole-4-carboxamide) to produce the intermediate formyl-AICAR (FAICAR). Also catalyzes the cyclization of FAICAR to IMP.</text>
</comment>
<evidence type="ECO:0000256" key="6">
    <source>
        <dbReference type="ARBA" id="ARBA00022679"/>
    </source>
</evidence>
<accession>A0A067N5P7</accession>
<keyword evidence="7" id="KW-0658">Purine biosynthesis</keyword>